<sequence length="347" mass="37615">MAEVSGGRPLPPVLFLGPPRWYSALGAARSLGELGIPVFMLAHKGLSPTNVSRFCSGTVPAGDNGRPLGEPWRIVFDLCEAGCALGPGTVLIPGTDEWAVFVAEHAEELATCFRFPRAPAALVADMASKQGLMRLAGEHGFPSPRVTAPASLDEALEDAERLTYPVMVKPMVSRPDMEGKAVVHDPVELSRCARLLAESAEASNLIFQEYVPGDEDWTFTGYFDARSRCLAGFTGRRLRLSPPHMGHTTLGVCQGNAQLEAAASEFISAIGFRGIVDSEFRFDRRDGTYKLLDANPRVGGNFRVFLDVGGIDVVRALYLDQTGRPVPPVEAREGRLWVKEDSDLITF</sequence>
<protein>
    <submittedName>
        <fullName evidence="3">ATP-grasp domain-containing protein</fullName>
    </submittedName>
</protein>
<feature type="non-terminal residue" evidence="3">
    <location>
        <position position="347"/>
    </location>
</feature>
<feature type="domain" description="ATP-grasp" evidence="2">
    <location>
        <begin position="133"/>
        <end position="322"/>
    </location>
</feature>
<keyword evidence="1" id="KW-0547">Nucleotide-binding</keyword>
<dbReference type="InterPro" id="IPR013815">
    <property type="entry name" value="ATP_grasp_subdomain_1"/>
</dbReference>
<dbReference type="SUPFAM" id="SSF56059">
    <property type="entry name" value="Glutathione synthetase ATP-binding domain-like"/>
    <property type="match status" value="1"/>
</dbReference>
<evidence type="ECO:0000259" key="2">
    <source>
        <dbReference type="PROSITE" id="PS50975"/>
    </source>
</evidence>
<keyword evidence="4" id="KW-1185">Reference proteome</keyword>
<dbReference type="GO" id="GO:0046872">
    <property type="term" value="F:metal ion binding"/>
    <property type="evidence" value="ECO:0007669"/>
    <property type="project" value="InterPro"/>
</dbReference>
<dbReference type="GO" id="GO:0005524">
    <property type="term" value="F:ATP binding"/>
    <property type="evidence" value="ECO:0007669"/>
    <property type="project" value="UniProtKB-UniRule"/>
</dbReference>
<reference evidence="3" key="1">
    <citation type="submission" date="2020-10" db="EMBL/GenBank/DDBJ databases">
        <title>Ca. Dormibacterota MAGs.</title>
        <authorList>
            <person name="Montgomery K."/>
        </authorList>
    </citation>
    <scope>NUCLEOTIDE SEQUENCE [LARGE SCALE GENOMIC DNA]</scope>
    <source>
        <strain evidence="3">SC8812_S17_10</strain>
    </source>
</reference>
<evidence type="ECO:0000256" key="1">
    <source>
        <dbReference type="PROSITE-ProRule" id="PRU00409"/>
    </source>
</evidence>
<dbReference type="AlphaFoldDB" id="A0A934KB05"/>
<gene>
    <name evidence="3" type="ORF">JF922_20495</name>
</gene>
<proteinExistence type="predicted"/>
<dbReference type="PROSITE" id="PS50975">
    <property type="entry name" value="ATP_GRASP"/>
    <property type="match status" value="1"/>
</dbReference>
<dbReference type="Proteomes" id="UP000612893">
    <property type="component" value="Unassembled WGS sequence"/>
</dbReference>
<dbReference type="Gene3D" id="3.30.470.20">
    <property type="entry name" value="ATP-grasp fold, B domain"/>
    <property type="match status" value="1"/>
</dbReference>
<evidence type="ECO:0000313" key="3">
    <source>
        <dbReference type="EMBL" id="MBJ7600437.1"/>
    </source>
</evidence>
<dbReference type="EMBL" id="JAEKNR010000205">
    <property type="protein sequence ID" value="MBJ7600437.1"/>
    <property type="molecule type" value="Genomic_DNA"/>
</dbReference>
<keyword evidence="1" id="KW-0067">ATP-binding</keyword>
<dbReference type="InterPro" id="IPR011761">
    <property type="entry name" value="ATP-grasp"/>
</dbReference>
<comment type="caution">
    <text evidence="3">The sequence shown here is derived from an EMBL/GenBank/DDBJ whole genome shotgun (WGS) entry which is preliminary data.</text>
</comment>
<name>A0A934KB05_9BACT</name>
<evidence type="ECO:0000313" key="4">
    <source>
        <dbReference type="Proteomes" id="UP000612893"/>
    </source>
</evidence>
<accession>A0A934KB05</accession>
<dbReference type="Gene3D" id="3.30.1490.20">
    <property type="entry name" value="ATP-grasp fold, A domain"/>
    <property type="match status" value="1"/>
</dbReference>
<organism evidence="3 4">
    <name type="scientific">Candidatus Nephthysia bennettiae</name>
    <dbReference type="NCBI Taxonomy" id="3127016"/>
    <lineage>
        <taxon>Bacteria</taxon>
        <taxon>Bacillati</taxon>
        <taxon>Candidatus Dormiibacterota</taxon>
        <taxon>Candidatus Dormibacteria</taxon>
        <taxon>Candidatus Dormibacterales</taxon>
        <taxon>Candidatus Dormibacteraceae</taxon>
        <taxon>Candidatus Nephthysia</taxon>
    </lineage>
</organism>